<protein>
    <submittedName>
        <fullName evidence="1">Protein belonging to Uncharacterized protein family UPF0175</fullName>
    </submittedName>
</protein>
<name>A0A176S6N9_9GAMM</name>
<gene>
    <name evidence="1" type="ORF">THIOM_000384</name>
</gene>
<evidence type="ECO:0000313" key="1">
    <source>
        <dbReference type="EMBL" id="OAD23771.1"/>
    </source>
</evidence>
<comment type="caution">
    <text evidence="1">The sequence shown here is derived from an EMBL/GenBank/DDBJ whole genome shotgun (WGS) entry which is preliminary data.</text>
</comment>
<accession>A0A176S6N9</accession>
<dbReference type="Pfam" id="PF03683">
    <property type="entry name" value="UPF0175"/>
    <property type="match status" value="1"/>
</dbReference>
<dbReference type="AlphaFoldDB" id="A0A176S6N9"/>
<keyword evidence="2" id="KW-1185">Reference proteome</keyword>
<sequence>MITPQALVNAGLYPNEQRVIQEAMRILWQERPKLRIDWAIHQYQTDEISLAKAATIAGVSFDRMKEIFIDRGIQPRLGPETIAEARQEMEELEQALAR</sequence>
<dbReference type="Proteomes" id="UP000076962">
    <property type="component" value="Unassembled WGS sequence"/>
</dbReference>
<dbReference type="InterPro" id="IPR005368">
    <property type="entry name" value="UPF0175"/>
</dbReference>
<organism evidence="1 2">
    <name type="scientific">Candidatus Thiomargarita nelsonii</name>
    <dbReference type="NCBI Taxonomy" id="1003181"/>
    <lineage>
        <taxon>Bacteria</taxon>
        <taxon>Pseudomonadati</taxon>
        <taxon>Pseudomonadota</taxon>
        <taxon>Gammaproteobacteria</taxon>
        <taxon>Thiotrichales</taxon>
        <taxon>Thiotrichaceae</taxon>
        <taxon>Thiomargarita</taxon>
    </lineage>
</organism>
<evidence type="ECO:0000313" key="2">
    <source>
        <dbReference type="Proteomes" id="UP000076962"/>
    </source>
</evidence>
<dbReference type="EMBL" id="LUTY01000170">
    <property type="protein sequence ID" value="OAD23771.1"/>
    <property type="molecule type" value="Genomic_DNA"/>
</dbReference>
<reference evidence="1 2" key="1">
    <citation type="submission" date="2016-05" db="EMBL/GenBank/DDBJ databases">
        <title>Single-cell genome of chain-forming Candidatus Thiomargarita nelsonii and comparison to other large sulfur-oxidizing bacteria.</title>
        <authorList>
            <person name="Winkel M."/>
            <person name="Salman V."/>
            <person name="Woyke T."/>
            <person name="Schulz-Vogt H."/>
            <person name="Richter M."/>
            <person name="Flood B."/>
            <person name="Bailey J."/>
            <person name="Amann R."/>
            <person name="Mussmann M."/>
        </authorList>
    </citation>
    <scope>NUCLEOTIDE SEQUENCE [LARGE SCALE GENOMIC DNA]</scope>
    <source>
        <strain evidence="1 2">THI036</strain>
    </source>
</reference>
<proteinExistence type="predicted"/>